<dbReference type="AlphaFoldDB" id="A0A482J0T4"/>
<proteinExistence type="predicted"/>
<sequence length="285" mass="32529">MAGDDQRDGSCAKDRTGDGPSGEDVPALRYQNLATYCVCDPILEMPERDRFGVLTGSAYQHDLFAKGKRVGIGLQGFSVDLRGGQHFYFQSASQWRADFHLKMCPYVCEIRCSYPLIDVARLQREGRQSIVYADDYAVVHRMLSVELKTKPGHVHLHGLCYHRREWLRARALLRDTDVTLEYFHPQDLPNIEIKNAMTCYQWLHRSDLNTLRPHAVQFAARLRDARNHRTLEETLQRIATALPCCLDAAYELLAASLALGLVRIDPRYELAPHRALHLVRVEVSS</sequence>
<dbReference type="EMBL" id="CP037901">
    <property type="protein sequence ID" value="QBP13523.1"/>
    <property type="molecule type" value="Genomic_DNA"/>
</dbReference>
<dbReference type="Proteomes" id="UP000253772">
    <property type="component" value="Chromosome c2"/>
</dbReference>
<reference evidence="2 3" key="1">
    <citation type="submission" date="2019-03" db="EMBL/GenBank/DDBJ databases">
        <title>Comparative insights into the high quality Complete genome sequence of highly metal resistant Cupriavidus metallidurans strain BS1 isolated from a gold-copper mine.</title>
        <authorList>
            <person name="Mazhar H.S."/>
            <person name="Rensing C."/>
        </authorList>
    </citation>
    <scope>NUCLEOTIDE SEQUENCE [LARGE SCALE GENOMIC DNA]</scope>
    <source>
        <strain evidence="2 3">BS1</strain>
    </source>
</reference>
<feature type="region of interest" description="Disordered" evidence="1">
    <location>
        <begin position="1"/>
        <end position="26"/>
    </location>
</feature>
<dbReference type="OrthoDB" id="9102212at2"/>
<evidence type="ECO:0000256" key="1">
    <source>
        <dbReference type="SAM" id="MobiDB-lite"/>
    </source>
</evidence>
<name>A0A482J0T4_9BURK</name>
<protein>
    <recommendedName>
        <fullName evidence="4">TnsA endonuclease N-terminal domain-containing protein</fullName>
    </recommendedName>
</protein>
<dbReference type="RefSeq" id="WP_024570575.1">
    <property type="nucleotide sequence ID" value="NZ_CP037901.1"/>
</dbReference>
<evidence type="ECO:0000313" key="2">
    <source>
        <dbReference type="EMBL" id="QBP13523.1"/>
    </source>
</evidence>
<feature type="compositionally biased region" description="Basic and acidic residues" evidence="1">
    <location>
        <begin position="1"/>
        <end position="17"/>
    </location>
</feature>
<organism evidence="2 3">
    <name type="scientific">Cupriavidus metallidurans</name>
    <dbReference type="NCBI Taxonomy" id="119219"/>
    <lineage>
        <taxon>Bacteria</taxon>
        <taxon>Pseudomonadati</taxon>
        <taxon>Pseudomonadota</taxon>
        <taxon>Betaproteobacteria</taxon>
        <taxon>Burkholderiales</taxon>
        <taxon>Burkholderiaceae</taxon>
        <taxon>Cupriavidus</taxon>
    </lineage>
</organism>
<accession>A0A482J0T4</accession>
<evidence type="ECO:0008006" key="4">
    <source>
        <dbReference type="Google" id="ProtNLM"/>
    </source>
</evidence>
<evidence type="ECO:0000313" key="3">
    <source>
        <dbReference type="Proteomes" id="UP000253772"/>
    </source>
</evidence>
<gene>
    <name evidence="2" type="ORF">DDF84_028400</name>
</gene>